<dbReference type="GO" id="GO:0005886">
    <property type="term" value="C:plasma membrane"/>
    <property type="evidence" value="ECO:0007669"/>
    <property type="project" value="UniProtKB-SubCell"/>
</dbReference>
<dbReference type="Proteomes" id="UP000199350">
    <property type="component" value="Chromosome I"/>
</dbReference>
<feature type="transmembrane region" description="Helical" evidence="12">
    <location>
        <begin position="129"/>
        <end position="149"/>
    </location>
</feature>
<dbReference type="GO" id="GO:0015771">
    <property type="term" value="P:trehalose transport"/>
    <property type="evidence" value="ECO:0007669"/>
    <property type="project" value="TreeGrafter"/>
</dbReference>
<dbReference type="Gene3D" id="2.70.70.10">
    <property type="entry name" value="Glucose Permease (Domain IIA)"/>
    <property type="match status" value="1"/>
</dbReference>
<dbReference type="Pfam" id="PF00358">
    <property type="entry name" value="PTS_EIIA_1"/>
    <property type="match status" value="1"/>
</dbReference>
<keyword evidence="9 12" id="KW-1133">Transmembrane helix</keyword>
<dbReference type="InterPro" id="IPR003352">
    <property type="entry name" value="PTS_EIIC"/>
</dbReference>
<dbReference type="PANTHER" id="PTHR30175:SF1">
    <property type="entry name" value="PTS SYSTEM ARBUTIN-, CELLOBIOSE-, AND SALICIN-SPECIFIC EIIBC COMPONENT-RELATED"/>
    <property type="match status" value="1"/>
</dbReference>
<evidence type="ECO:0000256" key="8">
    <source>
        <dbReference type="ARBA" id="ARBA00022777"/>
    </source>
</evidence>
<dbReference type="InterPro" id="IPR011055">
    <property type="entry name" value="Dup_hybrid_motif"/>
</dbReference>
<dbReference type="GO" id="GO:0009401">
    <property type="term" value="P:phosphoenolpyruvate-dependent sugar phosphotransferase system"/>
    <property type="evidence" value="ECO:0007669"/>
    <property type="project" value="UniProtKB-KW"/>
</dbReference>
<dbReference type="PANTHER" id="PTHR30175">
    <property type="entry name" value="PHOSPHOTRANSFERASE SYSTEM TRANSPORT PROTEIN"/>
    <property type="match status" value="1"/>
</dbReference>
<protein>
    <submittedName>
        <fullName evidence="16">PTS system IIA component, Glc family /PTS system IIB component, Glc family /PTS system IIC component, Glc family</fullName>
    </submittedName>
</protein>
<evidence type="ECO:0000256" key="2">
    <source>
        <dbReference type="ARBA" id="ARBA00022448"/>
    </source>
</evidence>
<dbReference type="InterPro" id="IPR001127">
    <property type="entry name" value="PTS_EIIA_1_perm"/>
</dbReference>
<proteinExistence type="predicted"/>
<evidence type="ECO:0000256" key="5">
    <source>
        <dbReference type="ARBA" id="ARBA00022679"/>
    </source>
</evidence>
<dbReference type="InterPro" id="IPR018113">
    <property type="entry name" value="PTrfase_EIIB_Cys"/>
</dbReference>
<dbReference type="RefSeq" id="WP_092150229.1">
    <property type="nucleotide sequence ID" value="NZ_LT629700.1"/>
</dbReference>
<feature type="transmembrane region" description="Helical" evidence="12">
    <location>
        <begin position="244"/>
        <end position="265"/>
    </location>
</feature>
<dbReference type="GO" id="GO:0090589">
    <property type="term" value="F:protein-phosphocysteine-trehalose phosphotransferase system transporter activity"/>
    <property type="evidence" value="ECO:0007669"/>
    <property type="project" value="TreeGrafter"/>
</dbReference>
<dbReference type="NCBIfam" id="TIGR00830">
    <property type="entry name" value="PTBA"/>
    <property type="match status" value="1"/>
</dbReference>
<keyword evidence="6" id="KW-0598">Phosphotransferase system</keyword>
<dbReference type="STRING" id="38302.SAMN04488535_1292"/>
<evidence type="ECO:0000256" key="9">
    <source>
        <dbReference type="ARBA" id="ARBA00022989"/>
    </source>
</evidence>
<dbReference type="CDD" id="cd00212">
    <property type="entry name" value="PTS_IIB_glc"/>
    <property type="match status" value="1"/>
</dbReference>
<evidence type="ECO:0000259" key="15">
    <source>
        <dbReference type="PROSITE" id="PS51103"/>
    </source>
</evidence>
<feature type="transmembrane region" description="Helical" evidence="12">
    <location>
        <begin position="361"/>
        <end position="379"/>
    </location>
</feature>
<dbReference type="GO" id="GO:0008982">
    <property type="term" value="F:protein-N(PI)-phosphohistidine-sugar phosphotransferase activity"/>
    <property type="evidence" value="ECO:0007669"/>
    <property type="project" value="InterPro"/>
</dbReference>
<comment type="subcellular location">
    <subcellularLocation>
        <location evidence="1">Cell membrane</location>
        <topology evidence="1">Multi-pass membrane protein</topology>
    </subcellularLocation>
</comment>
<feature type="domain" description="PTS EIIA type-1" evidence="13">
    <location>
        <begin position="547"/>
        <end position="654"/>
    </location>
</feature>
<dbReference type="Pfam" id="PF02378">
    <property type="entry name" value="PTS_EIIC"/>
    <property type="match status" value="1"/>
</dbReference>
<evidence type="ECO:0000259" key="13">
    <source>
        <dbReference type="PROSITE" id="PS51093"/>
    </source>
</evidence>
<keyword evidence="4" id="KW-0762">Sugar transport</keyword>
<dbReference type="PROSITE" id="PS51098">
    <property type="entry name" value="PTS_EIIB_TYPE_1"/>
    <property type="match status" value="1"/>
</dbReference>
<keyword evidence="10 12" id="KW-0472">Membrane</keyword>
<dbReference type="PROSITE" id="PS00371">
    <property type="entry name" value="PTS_EIIA_TYPE_1_HIS"/>
    <property type="match status" value="1"/>
</dbReference>
<feature type="transmembrane region" description="Helical" evidence="12">
    <location>
        <begin position="277"/>
        <end position="306"/>
    </location>
</feature>
<keyword evidence="2" id="KW-0813">Transport</keyword>
<dbReference type="Gene3D" id="3.30.1360.60">
    <property type="entry name" value="Glucose permease domain IIB"/>
    <property type="match status" value="1"/>
</dbReference>
<dbReference type="SUPFAM" id="SSF55604">
    <property type="entry name" value="Glucose permease domain IIB"/>
    <property type="match status" value="1"/>
</dbReference>
<dbReference type="PROSITE" id="PS51093">
    <property type="entry name" value="PTS_EIIA_TYPE_1"/>
    <property type="match status" value="1"/>
</dbReference>
<dbReference type="PROSITE" id="PS51103">
    <property type="entry name" value="PTS_EIIC_TYPE_1"/>
    <property type="match status" value="1"/>
</dbReference>
<keyword evidence="8" id="KW-0418">Kinase</keyword>
<evidence type="ECO:0000313" key="17">
    <source>
        <dbReference type="Proteomes" id="UP000199350"/>
    </source>
</evidence>
<feature type="domain" description="PTS EIIC type-1" evidence="15">
    <location>
        <begin position="120"/>
        <end position="496"/>
    </location>
</feature>
<dbReference type="EMBL" id="LT629700">
    <property type="protein sequence ID" value="SDL93113.1"/>
    <property type="molecule type" value="Genomic_DNA"/>
</dbReference>
<evidence type="ECO:0000256" key="3">
    <source>
        <dbReference type="ARBA" id="ARBA00022475"/>
    </source>
</evidence>
<feature type="active site" description="Phosphocysteine intermediate; for EIIB activity" evidence="11">
    <location>
        <position position="31"/>
    </location>
</feature>
<dbReference type="SUPFAM" id="SSF51261">
    <property type="entry name" value="Duplicated hybrid motif"/>
    <property type="match status" value="1"/>
</dbReference>
<evidence type="ECO:0000256" key="1">
    <source>
        <dbReference type="ARBA" id="ARBA00004651"/>
    </source>
</evidence>
<dbReference type="InterPro" id="IPR001996">
    <property type="entry name" value="PTS_IIB_1"/>
</dbReference>
<feature type="transmembrane region" description="Helical" evidence="12">
    <location>
        <begin position="318"/>
        <end position="340"/>
    </location>
</feature>
<keyword evidence="3" id="KW-1003">Cell membrane</keyword>
<dbReference type="Pfam" id="PF00367">
    <property type="entry name" value="PTS_EIIB"/>
    <property type="match status" value="1"/>
</dbReference>
<feature type="transmembrane region" description="Helical" evidence="12">
    <location>
        <begin position="169"/>
        <end position="186"/>
    </location>
</feature>
<evidence type="ECO:0000259" key="14">
    <source>
        <dbReference type="PROSITE" id="PS51098"/>
    </source>
</evidence>
<dbReference type="InterPro" id="IPR050558">
    <property type="entry name" value="PTS_Sugar-Specific_Components"/>
</dbReference>
<reference evidence="17" key="1">
    <citation type="submission" date="2016-10" db="EMBL/GenBank/DDBJ databases">
        <authorList>
            <person name="Varghese N."/>
            <person name="Submissions S."/>
        </authorList>
    </citation>
    <scope>NUCLEOTIDE SEQUENCE [LARGE SCALE GENOMIC DNA]</scope>
    <source>
        <strain evidence="17">DSM 20632</strain>
    </source>
</reference>
<keyword evidence="7 12" id="KW-0812">Transmembrane</keyword>
<dbReference type="GO" id="GO:0016301">
    <property type="term" value="F:kinase activity"/>
    <property type="evidence" value="ECO:0007669"/>
    <property type="project" value="UniProtKB-KW"/>
</dbReference>
<sequence>MATSTSSLQSQAEDILDGIGGAGNIASLTHCATRLRFELNDASLADKAKLESVPKVMGAVPQGGSHYQVIIGGDVANVYNALKALPEMQTGSDTRSADDIKAEQRARVKGKVSWLDAFFEYLSDSFRPILGVLLGASLIIAFAAVMDAFGVADFRAEVKTPGWQFVDAMWRSVFFFLPVMVAYNAGKKLNIDPWVPAVVMLALFTPDFSGLAEHPEAVTQTNALLGSEVSRVTVMGLPMYLPDYSGNVFVPLIMAAIAAAVYKGLQRVIPSSVHMVFVPFFTLLVMIPFTALVIGPLGYALGAWIGTGLAFLNTNAPFIFAIAIPMLYPFLVPLGLHWPLNALMLVNIQTLGYDFIQGPMGVWNFACFGATAAVLAISIRDRDTVMRQTAGSALAAGLFGGISEPSLYGIHLRFKRIYPRMLVGCFTGGVVIAILSAPFDGVQTSAFVFTSLLTIPVFNPVWVYVVAIAVAFFTAFVLIYLSDYRTAEEKAAAQALVDAPADAPAETPAETPAAAPVQDAPAAAPAAATQLLAPIAGEAVAMEALGDKAFASGALGTAVGITPAVTAEGTVVSPVAGTVISVAKTGHAYGIKTDDGVEVLVHIGIDTVDMKGEGFTPLVAKKQAVGAGDALARVDFGAVARAGHDATVITTVVNTKSMAGVADIADGTVGAGDPVLEVTR</sequence>
<dbReference type="PROSITE" id="PS01035">
    <property type="entry name" value="PTS_EIIB_TYPE_1_CYS"/>
    <property type="match status" value="1"/>
</dbReference>
<organism evidence="16 17">
    <name type="scientific">Corynebacterium mycetoides</name>
    <dbReference type="NCBI Taxonomy" id="38302"/>
    <lineage>
        <taxon>Bacteria</taxon>
        <taxon>Bacillati</taxon>
        <taxon>Actinomycetota</taxon>
        <taxon>Actinomycetes</taxon>
        <taxon>Mycobacteriales</taxon>
        <taxon>Corynebacteriaceae</taxon>
        <taxon>Corynebacterium</taxon>
    </lineage>
</organism>
<keyword evidence="5" id="KW-0808">Transferase</keyword>
<evidence type="ECO:0000256" key="11">
    <source>
        <dbReference type="PROSITE-ProRule" id="PRU00421"/>
    </source>
</evidence>
<accession>A0A1G9P3H1</accession>
<evidence type="ECO:0000313" key="16">
    <source>
        <dbReference type="EMBL" id="SDL93113.1"/>
    </source>
</evidence>
<gene>
    <name evidence="16" type="ORF">SAMN04488535_1292</name>
</gene>
<feature type="transmembrane region" description="Helical" evidence="12">
    <location>
        <begin position="422"/>
        <end position="441"/>
    </location>
</feature>
<dbReference type="OrthoDB" id="9797715at2"/>
<feature type="domain" description="PTS EIIB type-1" evidence="14">
    <location>
        <begin position="9"/>
        <end position="92"/>
    </location>
</feature>
<evidence type="ECO:0000256" key="4">
    <source>
        <dbReference type="ARBA" id="ARBA00022597"/>
    </source>
</evidence>
<dbReference type="InterPro" id="IPR036878">
    <property type="entry name" value="Glu_permease_IIB"/>
</dbReference>
<evidence type="ECO:0000256" key="12">
    <source>
        <dbReference type="SAM" id="Phobius"/>
    </source>
</evidence>
<evidence type="ECO:0000256" key="10">
    <source>
        <dbReference type="ARBA" id="ARBA00023136"/>
    </source>
</evidence>
<dbReference type="AlphaFoldDB" id="A0A1G9P3H1"/>
<feature type="transmembrane region" description="Helical" evidence="12">
    <location>
        <begin position="461"/>
        <end position="481"/>
    </location>
</feature>
<dbReference type="InterPro" id="IPR013013">
    <property type="entry name" value="PTS_EIIC_1"/>
</dbReference>
<evidence type="ECO:0000256" key="7">
    <source>
        <dbReference type="ARBA" id="ARBA00022692"/>
    </source>
</evidence>
<name>A0A1G9P3H1_9CORY</name>
<keyword evidence="17" id="KW-1185">Reference proteome</keyword>
<evidence type="ECO:0000256" key="6">
    <source>
        <dbReference type="ARBA" id="ARBA00022683"/>
    </source>
</evidence>